<dbReference type="OrthoDB" id="9763189at2"/>
<dbReference type="InterPro" id="IPR005479">
    <property type="entry name" value="CPAse_ATP-bd"/>
</dbReference>
<dbReference type="PROSITE" id="PS50968">
    <property type="entry name" value="BIOTINYL_LIPOYL"/>
    <property type="match status" value="1"/>
</dbReference>
<dbReference type="SUPFAM" id="SSF51246">
    <property type="entry name" value="Rudiment single hybrid motif"/>
    <property type="match status" value="1"/>
</dbReference>
<organism evidence="11 12">
    <name type="scientific">Pseudovibrio axinellae</name>
    <dbReference type="NCBI Taxonomy" id="989403"/>
    <lineage>
        <taxon>Bacteria</taxon>
        <taxon>Pseudomonadati</taxon>
        <taxon>Pseudomonadota</taxon>
        <taxon>Alphaproteobacteria</taxon>
        <taxon>Hyphomicrobiales</taxon>
        <taxon>Stappiaceae</taxon>
        <taxon>Pseudovibrio</taxon>
    </lineage>
</organism>
<evidence type="ECO:0000259" key="8">
    <source>
        <dbReference type="PROSITE" id="PS50968"/>
    </source>
</evidence>
<dbReference type="PANTHER" id="PTHR18866">
    <property type="entry name" value="CARBOXYLASE:PYRUVATE/ACETYL-COA/PROPIONYL-COA CARBOXYLASE"/>
    <property type="match status" value="1"/>
</dbReference>
<dbReference type="Proteomes" id="UP000076577">
    <property type="component" value="Unassembled WGS sequence"/>
</dbReference>
<dbReference type="SMART" id="SM00878">
    <property type="entry name" value="Biotin_carb_C"/>
    <property type="match status" value="1"/>
</dbReference>
<dbReference type="FunFam" id="2.40.50.100:FF:000003">
    <property type="entry name" value="Acetyl-CoA carboxylase biotin carboxyl carrier protein"/>
    <property type="match status" value="1"/>
</dbReference>
<dbReference type="InterPro" id="IPR011761">
    <property type="entry name" value="ATP-grasp"/>
</dbReference>
<evidence type="ECO:0000259" key="9">
    <source>
        <dbReference type="PROSITE" id="PS50975"/>
    </source>
</evidence>
<evidence type="ECO:0000256" key="2">
    <source>
        <dbReference type="ARBA" id="ARBA00022598"/>
    </source>
</evidence>
<dbReference type="InterPro" id="IPR005481">
    <property type="entry name" value="BC-like_N"/>
</dbReference>
<name>A0A165XQR9_9HYPH</name>
<evidence type="ECO:0000313" key="11">
    <source>
        <dbReference type="EMBL" id="KZL17950.1"/>
    </source>
</evidence>
<dbReference type="PROSITE" id="PS00867">
    <property type="entry name" value="CPSASE_2"/>
    <property type="match status" value="1"/>
</dbReference>
<comment type="caution">
    <text evidence="11">The sequence shown here is derived from an EMBL/GenBank/DDBJ whole genome shotgun (WGS) entry which is preliminary data.</text>
</comment>
<dbReference type="PROSITE" id="PS50975">
    <property type="entry name" value="ATP_GRASP"/>
    <property type="match status" value="1"/>
</dbReference>
<dbReference type="PANTHER" id="PTHR18866:SF33">
    <property type="entry name" value="METHYLCROTONOYL-COA CARBOXYLASE SUBUNIT ALPHA, MITOCHONDRIAL-RELATED"/>
    <property type="match status" value="1"/>
</dbReference>
<keyword evidence="2" id="KW-0436">Ligase</keyword>
<dbReference type="Pfam" id="PF02785">
    <property type="entry name" value="Biotin_carb_C"/>
    <property type="match status" value="1"/>
</dbReference>
<feature type="domain" description="Biotin carboxylation" evidence="10">
    <location>
        <begin position="1"/>
        <end position="445"/>
    </location>
</feature>
<dbReference type="Gene3D" id="2.40.50.100">
    <property type="match status" value="1"/>
</dbReference>
<dbReference type="SUPFAM" id="SSF51230">
    <property type="entry name" value="Single hybrid motif"/>
    <property type="match status" value="1"/>
</dbReference>
<dbReference type="InterPro" id="IPR011054">
    <property type="entry name" value="Rudment_hybrid_motif"/>
</dbReference>
<evidence type="ECO:0000313" key="12">
    <source>
        <dbReference type="Proteomes" id="UP000076577"/>
    </source>
</evidence>
<accession>A0A165XQR9</accession>
<dbReference type="EMBL" id="LMCB01000024">
    <property type="protein sequence ID" value="KZL17950.1"/>
    <property type="molecule type" value="Genomic_DNA"/>
</dbReference>
<dbReference type="Pfam" id="PF00289">
    <property type="entry name" value="Biotin_carb_N"/>
    <property type="match status" value="1"/>
</dbReference>
<dbReference type="InterPro" id="IPR016185">
    <property type="entry name" value="PreATP-grasp_dom_sf"/>
</dbReference>
<dbReference type="PROSITE" id="PS00866">
    <property type="entry name" value="CPSASE_1"/>
    <property type="match status" value="1"/>
</dbReference>
<dbReference type="PATRIC" id="fig|989403.3.peg.2878"/>
<dbReference type="AlphaFoldDB" id="A0A165XQR9"/>
<dbReference type="Pfam" id="PF00364">
    <property type="entry name" value="Biotin_lipoyl"/>
    <property type="match status" value="1"/>
</dbReference>
<feature type="domain" description="ATP-grasp" evidence="9">
    <location>
        <begin position="120"/>
        <end position="317"/>
    </location>
</feature>
<dbReference type="GO" id="GO:0005524">
    <property type="term" value="F:ATP binding"/>
    <property type="evidence" value="ECO:0007669"/>
    <property type="project" value="UniProtKB-UniRule"/>
</dbReference>
<dbReference type="SUPFAM" id="SSF52440">
    <property type="entry name" value="PreATP-grasp domain"/>
    <property type="match status" value="1"/>
</dbReference>
<evidence type="ECO:0000256" key="7">
    <source>
        <dbReference type="PROSITE-ProRule" id="PRU00409"/>
    </source>
</evidence>
<feature type="domain" description="Lipoyl-binding" evidence="8">
    <location>
        <begin position="549"/>
        <end position="625"/>
    </location>
</feature>
<evidence type="ECO:0000256" key="4">
    <source>
        <dbReference type="ARBA" id="ARBA00022840"/>
    </source>
</evidence>
<keyword evidence="6" id="KW-0092">Biotin</keyword>
<dbReference type="InterPro" id="IPR001882">
    <property type="entry name" value="Biotin_BS"/>
</dbReference>
<dbReference type="FunFam" id="3.30.470.20:FF:000028">
    <property type="entry name" value="Methylcrotonoyl-CoA carboxylase subunit alpha, mitochondrial"/>
    <property type="match status" value="1"/>
</dbReference>
<evidence type="ECO:0000256" key="5">
    <source>
        <dbReference type="ARBA" id="ARBA00022946"/>
    </source>
</evidence>
<dbReference type="RefSeq" id="WP_068006658.1">
    <property type="nucleotide sequence ID" value="NZ_FOFM01000006.1"/>
</dbReference>
<dbReference type="InterPro" id="IPR050856">
    <property type="entry name" value="Biotin_carboxylase_complex"/>
</dbReference>
<evidence type="ECO:0000256" key="6">
    <source>
        <dbReference type="ARBA" id="ARBA00023267"/>
    </source>
</evidence>
<comment type="cofactor">
    <cofactor evidence="1">
        <name>biotin</name>
        <dbReference type="ChEBI" id="CHEBI:57586"/>
    </cofactor>
</comment>
<dbReference type="FunFam" id="3.30.1490.20:FF:000003">
    <property type="entry name" value="acetyl-CoA carboxylase isoform X1"/>
    <property type="match status" value="1"/>
</dbReference>
<proteinExistence type="predicted"/>
<gene>
    <name evidence="11" type="primary">accA1_2</name>
    <name evidence="11" type="ORF">PsAD2_02683</name>
</gene>
<dbReference type="PROSITE" id="PS00188">
    <property type="entry name" value="BIOTIN"/>
    <property type="match status" value="1"/>
</dbReference>
<keyword evidence="3 7" id="KW-0547">Nucleotide-binding</keyword>
<dbReference type="STRING" id="989403.SAMN05421798_106297"/>
<keyword evidence="12" id="KW-1185">Reference proteome</keyword>
<keyword evidence="4 7" id="KW-0067">ATP-binding</keyword>
<dbReference type="Pfam" id="PF02786">
    <property type="entry name" value="CPSase_L_D2"/>
    <property type="match status" value="1"/>
</dbReference>
<dbReference type="InterPro" id="IPR011764">
    <property type="entry name" value="Biotin_carboxylation_dom"/>
</dbReference>
<evidence type="ECO:0000256" key="1">
    <source>
        <dbReference type="ARBA" id="ARBA00001953"/>
    </source>
</evidence>
<dbReference type="CDD" id="cd06850">
    <property type="entry name" value="biotinyl_domain"/>
    <property type="match status" value="1"/>
</dbReference>
<sequence length="629" mass="67187">MFDSVLVANRGEIARRVFRTARQKGYRSIAVYSEADATAPHVGDADVAACIGGATPAESYLNIEAVLEAARKTGAQAVHPGYGFLAENADFAKACDAAGLVFVGPPAQAIELMGSKRLSKLRMIEAGVPCVPGYSGADQSTEVLAAEAARIGVPLMIKASAGGGGRGLRLVENLEGLEDKLAAAASEAVGAFGNGELILEKAVINPRHVEIQIFADNHGNVVHLGERDCSVQRRHQKVIEEAPGPSVTPEIRDAMGQAAVEAARAIGYRGAGTVEFLLAADGSFYFMEMNTRLQVEHPVTEEITGQDLVAWQLDVAAGKPLPLAQEDISFSGHAMELRLYAEDADAGFLPQTGQVVAWNGPELALRVDSAIEQGSVISSYYDPMIAKLIAHGADREEARRKLLRGLDQLVLQGLVHNGSFLKSVLLDDVFAAGEATTAFLNDRELGSVAADSVRELMRDLAVHLFARNKGQTRWTTATPLPVKIKLDGESVTPREDLQILEQDDLGKLVFYVDGVRRSAFVSKGPEGGFWISLDGQTQFFEEQSLSTRKTDNSATSSSVIAPMPGAVVALKTEQGAQVSKGDVLLVLEAMKMQHELTAPRDGIVAELGTQEGAQVNSRDVLVRLEEENA</sequence>
<dbReference type="InterPro" id="IPR011053">
    <property type="entry name" value="Single_hybrid_motif"/>
</dbReference>
<protein>
    <submittedName>
        <fullName evidence="11">Acetyl-/propionyl-coenzyme A carboxylase alpha chain</fullName>
    </submittedName>
</protein>
<dbReference type="Gene3D" id="3.30.470.20">
    <property type="entry name" value="ATP-grasp fold, B domain"/>
    <property type="match status" value="1"/>
</dbReference>
<dbReference type="InterPro" id="IPR005482">
    <property type="entry name" value="Biotin_COase_C"/>
</dbReference>
<keyword evidence="5" id="KW-0809">Transit peptide</keyword>
<dbReference type="SUPFAM" id="SSF56059">
    <property type="entry name" value="Glutathione synthetase ATP-binding domain-like"/>
    <property type="match status" value="1"/>
</dbReference>
<dbReference type="PROSITE" id="PS50979">
    <property type="entry name" value="BC"/>
    <property type="match status" value="1"/>
</dbReference>
<dbReference type="InterPro" id="IPR000089">
    <property type="entry name" value="Biotin_lipoyl"/>
</dbReference>
<reference evidence="11 12" key="1">
    <citation type="journal article" date="2016" name="Front. Microbiol.">
        <title>Comparative Genomic Analysis Reveals a Diverse Repertoire of Genes Involved in Prokaryote-Eukaryote Interactions within the Pseudovibrio Genus.</title>
        <authorList>
            <person name="Romano S."/>
            <person name="Fernandez-Guerra A."/>
            <person name="Reen F.J."/>
            <person name="Glockner F.O."/>
            <person name="Crowley S.P."/>
            <person name="O'Sullivan O."/>
            <person name="Cotter P.D."/>
            <person name="Adams C."/>
            <person name="Dobson A.D."/>
            <person name="O'Gara F."/>
        </authorList>
    </citation>
    <scope>NUCLEOTIDE SEQUENCE [LARGE SCALE GENOMIC DNA]</scope>
    <source>
        <strain evidence="11 12">Ad2</strain>
    </source>
</reference>
<evidence type="ECO:0000259" key="10">
    <source>
        <dbReference type="PROSITE" id="PS50979"/>
    </source>
</evidence>
<dbReference type="GO" id="GO:0046872">
    <property type="term" value="F:metal ion binding"/>
    <property type="evidence" value="ECO:0007669"/>
    <property type="project" value="InterPro"/>
</dbReference>
<dbReference type="GO" id="GO:0016874">
    <property type="term" value="F:ligase activity"/>
    <property type="evidence" value="ECO:0007669"/>
    <property type="project" value="UniProtKB-KW"/>
</dbReference>
<evidence type="ECO:0000256" key="3">
    <source>
        <dbReference type="ARBA" id="ARBA00022741"/>
    </source>
</evidence>